<feature type="transmembrane region" description="Helical" evidence="4">
    <location>
        <begin position="257"/>
        <end position="277"/>
    </location>
</feature>
<protein>
    <submittedName>
        <fullName evidence="6">MFS transporter</fullName>
    </submittedName>
</protein>
<dbReference type="InterPro" id="IPR011701">
    <property type="entry name" value="MFS"/>
</dbReference>
<feature type="transmembrane region" description="Helical" evidence="4">
    <location>
        <begin position="380"/>
        <end position="398"/>
    </location>
</feature>
<feature type="transmembrane region" description="Helical" evidence="4">
    <location>
        <begin position="52"/>
        <end position="72"/>
    </location>
</feature>
<keyword evidence="2 4" id="KW-1133">Transmembrane helix</keyword>
<dbReference type="PANTHER" id="PTHR11360">
    <property type="entry name" value="MONOCARBOXYLATE TRANSPORTER"/>
    <property type="match status" value="1"/>
</dbReference>
<dbReference type="Pfam" id="PF07690">
    <property type="entry name" value="MFS_1"/>
    <property type="match status" value="1"/>
</dbReference>
<feature type="transmembrane region" description="Helical" evidence="4">
    <location>
        <begin position="289"/>
        <end position="308"/>
    </location>
</feature>
<dbReference type="EMBL" id="MZMT01000003">
    <property type="protein sequence ID" value="PIO46315.1"/>
    <property type="molecule type" value="Genomic_DNA"/>
</dbReference>
<evidence type="ECO:0000256" key="2">
    <source>
        <dbReference type="ARBA" id="ARBA00022989"/>
    </source>
</evidence>
<evidence type="ECO:0000256" key="3">
    <source>
        <dbReference type="ARBA" id="ARBA00023136"/>
    </source>
</evidence>
<gene>
    <name evidence="6" type="ORF">B5P45_00460</name>
</gene>
<feature type="domain" description="Major facilitator superfamily (MFS) profile" evidence="5">
    <location>
        <begin position="18"/>
        <end position="403"/>
    </location>
</feature>
<dbReference type="InterPro" id="IPR036259">
    <property type="entry name" value="MFS_trans_sf"/>
</dbReference>
<dbReference type="InterPro" id="IPR050327">
    <property type="entry name" value="Proton-linked_MCT"/>
</dbReference>
<feature type="transmembrane region" description="Helical" evidence="4">
    <location>
        <begin position="143"/>
        <end position="163"/>
    </location>
</feature>
<dbReference type="Proteomes" id="UP000232163">
    <property type="component" value="Unassembled WGS sequence"/>
</dbReference>
<dbReference type="OrthoDB" id="146345at2"/>
<feature type="transmembrane region" description="Helical" evidence="4">
    <location>
        <begin position="224"/>
        <end position="245"/>
    </location>
</feature>
<keyword evidence="3 4" id="KW-0472">Membrane</keyword>
<dbReference type="InterPro" id="IPR020846">
    <property type="entry name" value="MFS_dom"/>
</dbReference>
<feature type="transmembrane region" description="Helical" evidence="4">
    <location>
        <begin position="314"/>
        <end position="338"/>
    </location>
</feature>
<feature type="transmembrane region" description="Helical" evidence="4">
    <location>
        <begin position="175"/>
        <end position="193"/>
    </location>
</feature>
<accession>A0A2N9W3J7</accession>
<name>A0A2N9W3J7_9HYPH</name>
<dbReference type="PROSITE" id="PS50850">
    <property type="entry name" value="MFS"/>
    <property type="match status" value="1"/>
</dbReference>
<proteinExistence type="predicted"/>
<evidence type="ECO:0000259" key="5">
    <source>
        <dbReference type="PROSITE" id="PS50850"/>
    </source>
</evidence>
<keyword evidence="7" id="KW-1185">Reference proteome</keyword>
<evidence type="ECO:0000256" key="1">
    <source>
        <dbReference type="ARBA" id="ARBA00022692"/>
    </source>
</evidence>
<dbReference type="PANTHER" id="PTHR11360:SF284">
    <property type="entry name" value="EG:103B4.3 PROTEIN-RELATED"/>
    <property type="match status" value="1"/>
</dbReference>
<evidence type="ECO:0000313" key="7">
    <source>
        <dbReference type="Proteomes" id="UP000232163"/>
    </source>
</evidence>
<dbReference type="RefSeq" id="WP_099999529.1">
    <property type="nucleotide sequence ID" value="NZ_CP017940.1"/>
</dbReference>
<sequence>MSQSQTTAVKQTGIPWLIIIAGCLIALMTFGPRSAMGFFQLPLLAEKGWDRTTFGMAMALQNLCWGAGQPFFGAIADKFGTWRVLFISAILYCGGLLLMAWATSPGLLYLGGGVLVGLGVASGSFGIILSAFARNVSAANRTFVFGIGTAAGSAGMFVFAPISQGLIDRFGWSDGLVYLGIAMLIIPILAIPLRGNSSSGRVSETQYKQSIGEALREAFGHKSYLLLTTGFFVCGFQVAFITAHFPAYIGDIGIDATYAVLALALIGFFNIIGSLASGVISQRYSKPKFLAYLYLGRSVLVTAFLLLPQTGTSVIVFSILMGLMWLSTVPPTNSLVAIMFGTRHLGLLGGIVFFSHQIGSFLGVWLGGYLYDHFGSYNPVWWLGVVLGIFAAIVHWPIQETAAYRPALQPAE</sequence>
<dbReference type="SUPFAM" id="SSF103473">
    <property type="entry name" value="MFS general substrate transporter"/>
    <property type="match status" value="1"/>
</dbReference>
<evidence type="ECO:0000256" key="4">
    <source>
        <dbReference type="SAM" id="Phobius"/>
    </source>
</evidence>
<dbReference type="GO" id="GO:0022857">
    <property type="term" value="F:transmembrane transporter activity"/>
    <property type="evidence" value="ECO:0007669"/>
    <property type="project" value="InterPro"/>
</dbReference>
<feature type="transmembrane region" description="Helical" evidence="4">
    <location>
        <begin position="345"/>
        <end position="368"/>
    </location>
</feature>
<organism evidence="6 7">
    <name type="scientific">Phyllobacterium zundukense</name>
    <dbReference type="NCBI Taxonomy" id="1867719"/>
    <lineage>
        <taxon>Bacteria</taxon>
        <taxon>Pseudomonadati</taxon>
        <taxon>Pseudomonadota</taxon>
        <taxon>Alphaproteobacteria</taxon>
        <taxon>Hyphomicrobiales</taxon>
        <taxon>Phyllobacteriaceae</taxon>
        <taxon>Phyllobacterium</taxon>
    </lineage>
</organism>
<dbReference type="AlphaFoldDB" id="A0A2N9W3J7"/>
<reference evidence="6 7" key="1">
    <citation type="journal article" date="2017" name="Int J Environ Stud">
        <title>Does the Miocene-Pliocene relict legume Oxytropis triphylla form nitrogen-fixing nodules with a combination of bacterial strains?</title>
        <authorList>
            <person name="Safronova V."/>
            <person name="Belimov A."/>
            <person name="Sazanova A."/>
            <person name="Kuznetsova I."/>
            <person name="Popova J."/>
            <person name="Andronov E."/>
            <person name="Verkhozina A."/>
            <person name="Tikhonovich I."/>
        </authorList>
    </citation>
    <scope>NUCLEOTIDE SEQUENCE [LARGE SCALE GENOMIC DNA]</scope>
    <source>
        <strain evidence="6 7">Tri-38</strain>
    </source>
</reference>
<keyword evidence="1 4" id="KW-0812">Transmembrane</keyword>
<dbReference type="Gene3D" id="1.20.1250.20">
    <property type="entry name" value="MFS general substrate transporter like domains"/>
    <property type="match status" value="1"/>
</dbReference>
<feature type="transmembrane region" description="Helical" evidence="4">
    <location>
        <begin position="12"/>
        <end position="32"/>
    </location>
</feature>
<evidence type="ECO:0000313" key="6">
    <source>
        <dbReference type="EMBL" id="PIO46315.1"/>
    </source>
</evidence>
<dbReference type="CDD" id="cd17355">
    <property type="entry name" value="MFS_YcxA_like"/>
    <property type="match status" value="1"/>
</dbReference>
<feature type="transmembrane region" description="Helical" evidence="4">
    <location>
        <begin position="84"/>
        <end position="102"/>
    </location>
</feature>
<comment type="caution">
    <text evidence="6">The sequence shown here is derived from an EMBL/GenBank/DDBJ whole genome shotgun (WGS) entry which is preliminary data.</text>
</comment>
<feature type="transmembrane region" description="Helical" evidence="4">
    <location>
        <begin position="108"/>
        <end position="131"/>
    </location>
</feature>